<keyword evidence="1" id="KW-0472">Membrane</keyword>
<organism evidence="3 4">
    <name type="scientific">Bhargavaea beijingensis</name>
    <dbReference type="NCBI Taxonomy" id="426756"/>
    <lineage>
        <taxon>Bacteria</taxon>
        <taxon>Bacillati</taxon>
        <taxon>Bacillota</taxon>
        <taxon>Bacilli</taxon>
        <taxon>Bacillales</taxon>
        <taxon>Caryophanaceae</taxon>
        <taxon>Bhargavaea</taxon>
    </lineage>
</organism>
<evidence type="ECO:0000313" key="3">
    <source>
        <dbReference type="EMBL" id="SDE79301.1"/>
    </source>
</evidence>
<name>A0A1G7FTX2_9BACL</name>
<protein>
    <recommendedName>
        <fullName evidence="6">Membrane transport protein</fullName>
    </recommendedName>
</protein>
<sequence length="76" mass="8449">MAIGLVYHSIAVITMMIMIGAQLTRTFHFNEDTRNVFISLIVNVGMPCIILSSIFQVEIDGSLLKKILFVCPFGIC</sequence>
<proteinExistence type="predicted"/>
<keyword evidence="5" id="KW-1185">Reference proteome</keyword>
<evidence type="ECO:0000313" key="4">
    <source>
        <dbReference type="Proteomes" id="UP000198823"/>
    </source>
</evidence>
<evidence type="ECO:0000256" key="1">
    <source>
        <dbReference type="SAM" id="Phobius"/>
    </source>
</evidence>
<keyword evidence="1" id="KW-1133">Transmembrane helix</keyword>
<gene>
    <name evidence="2" type="ORF">EJA12_06310</name>
    <name evidence="3" type="ORF">SAMN04488126_12112</name>
</gene>
<feature type="transmembrane region" description="Helical" evidence="1">
    <location>
        <begin position="36"/>
        <end position="55"/>
    </location>
</feature>
<reference evidence="3 4" key="1">
    <citation type="submission" date="2016-10" db="EMBL/GenBank/DDBJ databases">
        <authorList>
            <person name="de Groot N.N."/>
        </authorList>
    </citation>
    <scope>NUCLEOTIDE SEQUENCE [LARGE SCALE GENOMIC DNA]</scope>
    <source>
        <strain evidence="3 4">CGMCC 1.6762</strain>
    </source>
</reference>
<evidence type="ECO:0008006" key="6">
    <source>
        <dbReference type="Google" id="ProtNLM"/>
    </source>
</evidence>
<dbReference type="EMBL" id="RWGW01000008">
    <property type="protein sequence ID" value="RSK33753.1"/>
    <property type="molecule type" value="Genomic_DNA"/>
</dbReference>
<dbReference type="STRING" id="426756.SAMN04488126_12112"/>
<dbReference type="Proteomes" id="UP000272481">
    <property type="component" value="Unassembled WGS sequence"/>
</dbReference>
<feature type="transmembrane region" description="Helical" evidence="1">
    <location>
        <begin position="6"/>
        <end position="24"/>
    </location>
</feature>
<dbReference type="OrthoDB" id="401182at2"/>
<accession>A0A1G7FTX2</accession>
<dbReference type="Proteomes" id="UP000198823">
    <property type="component" value="Unassembled WGS sequence"/>
</dbReference>
<evidence type="ECO:0000313" key="5">
    <source>
        <dbReference type="Proteomes" id="UP000272481"/>
    </source>
</evidence>
<dbReference type="AlphaFoldDB" id="A0A1G7FTX2"/>
<dbReference type="RefSeq" id="WP_125903827.1">
    <property type="nucleotide sequence ID" value="NZ_FNAR01000021.1"/>
</dbReference>
<reference evidence="2 5" key="2">
    <citation type="submission" date="2018-12" db="EMBL/GenBank/DDBJ databases">
        <title>Comparitive functional genomics of dry heat resistant strains isolated from the viking spacecraft.</title>
        <authorList>
            <person name="Seuylemezian A."/>
            <person name="Vaishampayan P."/>
        </authorList>
    </citation>
    <scope>NUCLEOTIDE SEQUENCE [LARGE SCALE GENOMIC DNA]</scope>
    <source>
        <strain evidence="2 5">M6-11</strain>
    </source>
</reference>
<evidence type="ECO:0000313" key="2">
    <source>
        <dbReference type="EMBL" id="RSK33753.1"/>
    </source>
</evidence>
<keyword evidence="1" id="KW-0812">Transmembrane</keyword>
<dbReference type="EMBL" id="FNAR01000021">
    <property type="protein sequence ID" value="SDE79301.1"/>
    <property type="molecule type" value="Genomic_DNA"/>
</dbReference>